<accession>A0AAP6CT64</accession>
<sequence length="54" mass="6220">MKNLELINILAAGRALENDLKEKIRKIIANINKLSGNIINFEDFDMEEILAWGY</sequence>
<proteinExistence type="predicted"/>
<evidence type="ECO:0000313" key="1">
    <source>
        <dbReference type="EMBL" id="MDW2852331.1"/>
    </source>
</evidence>
<protein>
    <submittedName>
        <fullName evidence="1">Uncharacterized protein</fullName>
    </submittedName>
</protein>
<evidence type="ECO:0000313" key="2">
    <source>
        <dbReference type="Proteomes" id="UP001281096"/>
    </source>
</evidence>
<dbReference type="AlphaFoldDB" id="A0AAP6CT64"/>
<dbReference type="EMBL" id="JAWPET010000001">
    <property type="protein sequence ID" value="MDW2852331.1"/>
    <property type="molecule type" value="Genomic_DNA"/>
</dbReference>
<organism evidence="1 2">
    <name type="scientific">Mesomycoplasma ovipneumoniae</name>
    <dbReference type="NCBI Taxonomy" id="29562"/>
    <lineage>
        <taxon>Bacteria</taxon>
        <taxon>Bacillati</taxon>
        <taxon>Mycoplasmatota</taxon>
        <taxon>Mycoplasmoidales</taxon>
        <taxon>Metamycoplasmataceae</taxon>
        <taxon>Mesomycoplasma</taxon>
    </lineage>
</organism>
<name>A0AAP6CT64_9BACT</name>
<dbReference type="RefSeq" id="WP_258841176.1">
    <property type="nucleotide sequence ID" value="NZ_CP079199.1"/>
</dbReference>
<comment type="caution">
    <text evidence="1">The sequence shown here is derived from an EMBL/GenBank/DDBJ whole genome shotgun (WGS) entry which is preliminary data.</text>
</comment>
<dbReference type="Proteomes" id="UP001281096">
    <property type="component" value="Unassembled WGS sequence"/>
</dbReference>
<reference evidence="1" key="1">
    <citation type="submission" date="2023-10" db="EMBL/GenBank/DDBJ databases">
        <title>Genome sequences of Mycoplasma ovipneumoniae isolated from goats.</title>
        <authorList>
            <person name="Spergser J."/>
        </authorList>
    </citation>
    <scope>NUCLEOTIDE SEQUENCE</scope>
    <source>
        <strain evidence="1">2167_2</strain>
    </source>
</reference>
<gene>
    <name evidence="1" type="ORF">R7V46_00195</name>
</gene>